<dbReference type="AlphaFoldDB" id="A0A166I7M7"/>
<feature type="compositionally biased region" description="Basic residues" evidence="1">
    <location>
        <begin position="271"/>
        <end position="287"/>
    </location>
</feature>
<feature type="region of interest" description="Disordered" evidence="1">
    <location>
        <begin position="270"/>
        <end position="296"/>
    </location>
</feature>
<dbReference type="InterPro" id="IPR003169">
    <property type="entry name" value="GYF"/>
</dbReference>
<dbReference type="OrthoDB" id="331341at2759"/>
<dbReference type="PANTHER" id="PTHR13138:SF3">
    <property type="entry name" value="CD2 ANTIGEN CYTOPLASMIC TAIL-BINDING PROTEIN 2"/>
    <property type="match status" value="1"/>
</dbReference>
<dbReference type="InterPro" id="IPR039905">
    <property type="entry name" value="CD2BP2/Lin1"/>
</dbReference>
<evidence type="ECO:0000313" key="5">
    <source>
        <dbReference type="Proteomes" id="UP000076532"/>
    </source>
</evidence>
<protein>
    <recommendedName>
        <fullName evidence="2">GYF domain-containing protein</fullName>
    </recommendedName>
</protein>
<dbReference type="STRING" id="436010.A0A166I7M7"/>
<evidence type="ECO:0000313" key="4">
    <source>
        <dbReference type="EMBL" id="KZP19545.1"/>
    </source>
</evidence>
<dbReference type="EMBL" id="KV417563">
    <property type="protein sequence ID" value="KZP19538.1"/>
    <property type="molecule type" value="Genomic_DNA"/>
</dbReference>
<organism evidence="3 5">
    <name type="scientific">Athelia psychrophila</name>
    <dbReference type="NCBI Taxonomy" id="1759441"/>
    <lineage>
        <taxon>Eukaryota</taxon>
        <taxon>Fungi</taxon>
        <taxon>Dikarya</taxon>
        <taxon>Basidiomycota</taxon>
        <taxon>Agaricomycotina</taxon>
        <taxon>Agaricomycetes</taxon>
        <taxon>Agaricomycetidae</taxon>
        <taxon>Atheliales</taxon>
        <taxon>Atheliaceae</taxon>
        <taxon>Athelia</taxon>
    </lineage>
</organism>
<feature type="compositionally biased region" description="Acidic residues" evidence="1">
    <location>
        <begin position="91"/>
        <end position="101"/>
    </location>
</feature>
<evidence type="ECO:0000313" key="3">
    <source>
        <dbReference type="EMBL" id="KZP19538.1"/>
    </source>
</evidence>
<feature type="compositionally biased region" description="Basic and acidic residues" evidence="1">
    <location>
        <begin position="32"/>
        <end position="45"/>
    </location>
</feature>
<dbReference type="Gene3D" id="3.30.1490.40">
    <property type="match status" value="1"/>
</dbReference>
<accession>A0A166I7M7</accession>
<feature type="region of interest" description="Disordered" evidence="1">
    <location>
        <begin position="1"/>
        <end position="175"/>
    </location>
</feature>
<dbReference type="SUPFAM" id="SSF55277">
    <property type="entry name" value="GYF domain"/>
    <property type="match status" value="1"/>
</dbReference>
<dbReference type="EMBL" id="KV417563">
    <property type="protein sequence ID" value="KZP19545.1"/>
    <property type="molecule type" value="Genomic_DNA"/>
</dbReference>
<evidence type="ECO:0000259" key="2">
    <source>
        <dbReference type="PROSITE" id="PS50829"/>
    </source>
</evidence>
<gene>
    <name evidence="4" type="ORF">FIBSPDRAFT_790724</name>
    <name evidence="3" type="ORF">FIBSPDRAFT_828120</name>
</gene>
<proteinExistence type="predicted"/>
<dbReference type="PANTHER" id="PTHR13138">
    <property type="entry name" value="PROTEIN LIN1"/>
    <property type="match status" value="1"/>
</dbReference>
<feature type="compositionally biased region" description="Basic and acidic residues" evidence="1">
    <location>
        <begin position="105"/>
        <end position="130"/>
    </location>
</feature>
<dbReference type="InterPro" id="IPR035445">
    <property type="entry name" value="GYF-like_dom_sf"/>
</dbReference>
<name>A0A166I7M7_9AGAM</name>
<reference evidence="3 5" key="1">
    <citation type="journal article" date="2016" name="Mol. Biol. Evol.">
        <title>Comparative Genomics of Early-Diverging Mushroom-Forming Fungi Provides Insights into the Origins of Lignocellulose Decay Capabilities.</title>
        <authorList>
            <person name="Nagy L.G."/>
            <person name="Riley R."/>
            <person name="Tritt A."/>
            <person name="Adam C."/>
            <person name="Daum C."/>
            <person name="Floudas D."/>
            <person name="Sun H."/>
            <person name="Yadav J.S."/>
            <person name="Pangilinan J."/>
            <person name="Larsson K.H."/>
            <person name="Matsuura K."/>
            <person name="Barry K."/>
            <person name="Labutti K."/>
            <person name="Kuo R."/>
            <person name="Ohm R.A."/>
            <person name="Bhattacharya S.S."/>
            <person name="Shirouzu T."/>
            <person name="Yoshinaga Y."/>
            <person name="Martin F.M."/>
            <person name="Grigoriev I.V."/>
            <person name="Hibbett D.S."/>
        </authorList>
    </citation>
    <scope>NUCLEOTIDE SEQUENCE [LARGE SCALE GENOMIC DNA]</scope>
    <source>
        <strain evidence="3 5">CBS 109695</strain>
    </source>
</reference>
<feature type="compositionally biased region" description="Acidic residues" evidence="1">
    <location>
        <begin position="67"/>
        <end position="76"/>
    </location>
</feature>
<keyword evidence="5" id="KW-1185">Reference proteome</keyword>
<dbReference type="Proteomes" id="UP000076532">
    <property type="component" value="Unassembled WGS sequence"/>
</dbReference>
<sequence length="416" mass="45319">MPPRAGLKRAAGSTGESSSPPKIQKHASKKTRFVDPSEDPAKFAEDVDDALEDPTARRKGRVKTEGYDSDSSDDGEGVVRSRRKGTGADGAADDGDDDDDMFAMGDKEEKEKGDDGAGGKKKEEYLRLGDIEGQEFGNKSGSGGDESSEDDGEPEDEDDAERRKKAGMGFELSSFNMREEMEEGKFASDGTYVRSFDPHGVHDKWMDGVDERAMKVARKRKRLVERVQREKMKAEEKELEEIGGKGAMEMQLLALLKKGETVLEALQRLGAKAKKQPGGKQSTKGKGKAPPENGAMDMDKASIKAAAPTQIDEITHLASTLMSLGDTDIYSKTYEELVRSVRAAGKVDAAWVPPSADVKYEYKWDVPGTATGEAFGPFGEEEMKTWHKAAYFGVGGEKVKVRAVGGEWGDWDDIVV</sequence>
<dbReference type="GO" id="GO:0005682">
    <property type="term" value="C:U5 snRNP"/>
    <property type="evidence" value="ECO:0007669"/>
    <property type="project" value="InterPro"/>
</dbReference>
<feature type="compositionally biased region" description="Acidic residues" evidence="1">
    <location>
        <begin position="146"/>
        <end position="159"/>
    </location>
</feature>
<dbReference type="PROSITE" id="PS50829">
    <property type="entry name" value="GYF"/>
    <property type="match status" value="1"/>
</dbReference>
<evidence type="ECO:0000256" key="1">
    <source>
        <dbReference type="SAM" id="MobiDB-lite"/>
    </source>
</evidence>
<feature type="domain" description="GYF" evidence="2">
    <location>
        <begin position="357"/>
        <end position="416"/>
    </location>
</feature>